<evidence type="ECO:0000313" key="3">
    <source>
        <dbReference type="Proteomes" id="UP001066276"/>
    </source>
</evidence>
<feature type="region of interest" description="Disordered" evidence="1">
    <location>
        <begin position="59"/>
        <end position="120"/>
    </location>
</feature>
<proteinExistence type="predicted"/>
<comment type="caution">
    <text evidence="2">The sequence shown here is derived from an EMBL/GenBank/DDBJ whole genome shotgun (WGS) entry which is preliminary data.</text>
</comment>
<sequence length="120" mass="13253">MPLPSLAARFLLLEGETALRKCRKIRSRTLCLETGWKTKGCLSRRHPYCHPVQEPRVLETGGRRGVSGQVRGPQARRRPGGKRGSCGLDPVSGDFRLRRPGIPPLRNGQPGAPHQQATEL</sequence>
<evidence type="ECO:0000256" key="1">
    <source>
        <dbReference type="SAM" id="MobiDB-lite"/>
    </source>
</evidence>
<organism evidence="2 3">
    <name type="scientific">Pleurodeles waltl</name>
    <name type="common">Iberian ribbed newt</name>
    <dbReference type="NCBI Taxonomy" id="8319"/>
    <lineage>
        <taxon>Eukaryota</taxon>
        <taxon>Metazoa</taxon>
        <taxon>Chordata</taxon>
        <taxon>Craniata</taxon>
        <taxon>Vertebrata</taxon>
        <taxon>Euteleostomi</taxon>
        <taxon>Amphibia</taxon>
        <taxon>Batrachia</taxon>
        <taxon>Caudata</taxon>
        <taxon>Salamandroidea</taxon>
        <taxon>Salamandridae</taxon>
        <taxon>Pleurodelinae</taxon>
        <taxon>Pleurodeles</taxon>
    </lineage>
</organism>
<name>A0AAV7Q9I2_PLEWA</name>
<dbReference type="Proteomes" id="UP001066276">
    <property type="component" value="Chromosome 6"/>
</dbReference>
<dbReference type="AlphaFoldDB" id="A0AAV7Q9I2"/>
<reference evidence="2" key="1">
    <citation type="journal article" date="2022" name="bioRxiv">
        <title>Sequencing and chromosome-scale assembly of the giantPleurodeles waltlgenome.</title>
        <authorList>
            <person name="Brown T."/>
            <person name="Elewa A."/>
            <person name="Iarovenko S."/>
            <person name="Subramanian E."/>
            <person name="Araus A.J."/>
            <person name="Petzold A."/>
            <person name="Susuki M."/>
            <person name="Suzuki K.-i.T."/>
            <person name="Hayashi T."/>
            <person name="Toyoda A."/>
            <person name="Oliveira C."/>
            <person name="Osipova E."/>
            <person name="Leigh N.D."/>
            <person name="Simon A."/>
            <person name="Yun M.H."/>
        </authorList>
    </citation>
    <scope>NUCLEOTIDE SEQUENCE</scope>
    <source>
        <strain evidence="2">20211129_DDA</strain>
        <tissue evidence="2">Liver</tissue>
    </source>
</reference>
<accession>A0AAV7Q9I2</accession>
<evidence type="ECO:0000313" key="2">
    <source>
        <dbReference type="EMBL" id="KAJ1137217.1"/>
    </source>
</evidence>
<dbReference type="EMBL" id="JANPWB010000010">
    <property type="protein sequence ID" value="KAJ1137217.1"/>
    <property type="molecule type" value="Genomic_DNA"/>
</dbReference>
<gene>
    <name evidence="2" type="ORF">NDU88_003630</name>
</gene>
<protein>
    <submittedName>
        <fullName evidence="2">Uncharacterized protein</fullName>
    </submittedName>
</protein>
<keyword evidence="3" id="KW-1185">Reference proteome</keyword>